<dbReference type="Gene3D" id="1.20.120.450">
    <property type="entry name" value="dinb family like domain"/>
    <property type="match status" value="1"/>
</dbReference>
<sequence length="194" mass="23352">MLNMIYSCRAKMEGLKMARPKNKQELIEAANTNYEKLLSMIERRTEAEKSAPYDFLDDEKKKEAHWRRDRNLRDVLMHLNEWHLLLLEWIKNRENGSNKPFLLEGYNWKTYGDMNMVFFRRCQNISEEEALERFKDSHKRVMEALDTFSQEELFTRTYYPWVGGSCIGNYFISNTSSHYDWAMKKMKAHKKRVG</sequence>
<dbReference type="SUPFAM" id="SSF109854">
    <property type="entry name" value="DinB/YfiT-like putative metalloenzymes"/>
    <property type="match status" value="1"/>
</dbReference>
<evidence type="ECO:0000313" key="2">
    <source>
        <dbReference type="Proteomes" id="UP000004828"/>
    </source>
</evidence>
<dbReference type="PIRSF" id="PIRSF031551">
    <property type="entry name" value="DUF1706"/>
    <property type="match status" value="1"/>
</dbReference>
<dbReference type="PANTHER" id="PTHR40658">
    <property type="match status" value="1"/>
</dbReference>
<dbReference type="PANTHER" id="PTHR40658:SF4">
    <property type="entry name" value="HYPOTHETICAL CYTOSOLIC PROTEIN"/>
    <property type="match status" value="1"/>
</dbReference>
<dbReference type="AlphaFoldDB" id="C7GCX1"/>
<dbReference type="EMBL" id="ABYJ02000141">
    <property type="protein sequence ID" value="EEV00278.1"/>
    <property type="molecule type" value="Genomic_DNA"/>
</dbReference>
<dbReference type="Pfam" id="PF08020">
    <property type="entry name" value="DUF1706"/>
    <property type="match status" value="1"/>
</dbReference>
<dbReference type="HOGENOM" id="CLU_133748_0_0_9"/>
<dbReference type="InterPro" id="IPR012550">
    <property type="entry name" value="DUF1706"/>
</dbReference>
<protein>
    <recommendedName>
        <fullName evidence="3">ClbS/DfsB family four-helix bundle protein</fullName>
    </recommendedName>
</protein>
<evidence type="ECO:0008006" key="3">
    <source>
        <dbReference type="Google" id="ProtNLM"/>
    </source>
</evidence>
<accession>C7GCX1</accession>
<dbReference type="InterPro" id="IPR034660">
    <property type="entry name" value="DinB/YfiT-like"/>
</dbReference>
<name>C7GCX1_9FIRM</name>
<proteinExistence type="predicted"/>
<gene>
    <name evidence="1" type="ORF">ROSINTL182_07771</name>
</gene>
<reference evidence="1 2" key="1">
    <citation type="submission" date="2009-08" db="EMBL/GenBank/DDBJ databases">
        <authorList>
            <person name="Weinstock G."/>
            <person name="Sodergren E."/>
            <person name="Clifton S."/>
            <person name="Fulton L."/>
            <person name="Fulton B."/>
            <person name="Courtney L."/>
            <person name="Fronick C."/>
            <person name="Harrison M."/>
            <person name="Strong C."/>
            <person name="Farmer C."/>
            <person name="Delahaunty K."/>
            <person name="Markovic C."/>
            <person name="Hall O."/>
            <person name="Minx P."/>
            <person name="Tomlinson C."/>
            <person name="Mitreva M."/>
            <person name="Nelson J."/>
            <person name="Hou S."/>
            <person name="Wollam A."/>
            <person name="Pepin K.H."/>
            <person name="Johnson M."/>
            <person name="Bhonagiri V."/>
            <person name="Nash W.E."/>
            <person name="Warren W."/>
            <person name="Chinwalla A."/>
            <person name="Mardis E.R."/>
            <person name="Wilson R.K."/>
        </authorList>
    </citation>
    <scope>NUCLEOTIDE SEQUENCE [LARGE SCALE GENOMIC DNA]</scope>
    <source>
        <strain evidence="1 2">L1-82</strain>
    </source>
</reference>
<dbReference type="Proteomes" id="UP000004828">
    <property type="component" value="Unassembled WGS sequence"/>
</dbReference>
<organism evidence="1 2">
    <name type="scientific">Roseburia intestinalis L1-82</name>
    <dbReference type="NCBI Taxonomy" id="536231"/>
    <lineage>
        <taxon>Bacteria</taxon>
        <taxon>Bacillati</taxon>
        <taxon>Bacillota</taxon>
        <taxon>Clostridia</taxon>
        <taxon>Lachnospirales</taxon>
        <taxon>Lachnospiraceae</taxon>
        <taxon>Roseburia</taxon>
    </lineage>
</organism>
<evidence type="ECO:0000313" key="1">
    <source>
        <dbReference type="EMBL" id="EEV00278.1"/>
    </source>
</evidence>
<comment type="caution">
    <text evidence="1">The sequence shown here is derived from an EMBL/GenBank/DDBJ whole genome shotgun (WGS) entry which is preliminary data.</text>
</comment>